<dbReference type="Proteomes" id="UP000249082">
    <property type="component" value="Unassembled WGS sequence"/>
</dbReference>
<protein>
    <submittedName>
        <fullName evidence="1">Uncharacterized protein</fullName>
    </submittedName>
</protein>
<organism evidence="1 2">
    <name type="scientific">Novosphingobium pentaromativorans</name>
    <dbReference type="NCBI Taxonomy" id="205844"/>
    <lineage>
        <taxon>Bacteria</taxon>
        <taxon>Pseudomonadati</taxon>
        <taxon>Pseudomonadota</taxon>
        <taxon>Alphaproteobacteria</taxon>
        <taxon>Sphingomonadales</taxon>
        <taxon>Sphingomonadaceae</taxon>
        <taxon>Novosphingobium</taxon>
    </lineage>
</organism>
<reference evidence="1 2" key="1">
    <citation type="submission" date="2017-08" db="EMBL/GenBank/DDBJ databases">
        <title>Infants hospitalized years apart are colonized by the same room-sourced microbial strains.</title>
        <authorList>
            <person name="Brooks B."/>
            <person name="Olm M.R."/>
            <person name="Firek B.A."/>
            <person name="Baker R."/>
            <person name="Thomas B.C."/>
            <person name="Morowitz M.J."/>
            <person name="Banfield J.F."/>
        </authorList>
    </citation>
    <scope>NUCLEOTIDE SEQUENCE [LARGE SCALE GENOMIC DNA]</scope>
    <source>
        <strain evidence="1">S2_005_002_R2_33</strain>
    </source>
</reference>
<dbReference type="EMBL" id="QFPX01000010">
    <property type="protein sequence ID" value="PZQ54170.1"/>
    <property type="molecule type" value="Genomic_DNA"/>
</dbReference>
<dbReference type="AlphaFoldDB" id="A0A2W5QRY5"/>
<accession>A0A2W5QRY5</accession>
<evidence type="ECO:0000313" key="1">
    <source>
        <dbReference type="EMBL" id="PZQ54170.1"/>
    </source>
</evidence>
<comment type="caution">
    <text evidence="1">The sequence shown here is derived from an EMBL/GenBank/DDBJ whole genome shotgun (WGS) entry which is preliminary data.</text>
</comment>
<proteinExistence type="predicted"/>
<gene>
    <name evidence="1" type="ORF">DI555_14000</name>
</gene>
<evidence type="ECO:0000313" key="2">
    <source>
        <dbReference type="Proteomes" id="UP000249082"/>
    </source>
</evidence>
<sequence>MVQQTAFSAVKVPYVSGIELGVSIKSPSSASEDIATWLEEIGASVDQLDTIIFTDIVNKADARGLTNFQRTGEKVMTLTTVIRRELAVALAAIDALTPFLPDTLPEPVPPLRRSVAALRKGKAWNDLLAAHRAAEATGTTGMTDEQLDAVGKAASDALHALMTARAPDMNAVREKLRIMRATDTALYQEFFDNILEDVEALSGQEPA</sequence>
<name>A0A2W5QRY5_9SPHN</name>